<gene>
    <name evidence="2" type="ORF">SAMN05443550_104247</name>
</gene>
<feature type="signal peptide" evidence="1">
    <location>
        <begin position="1"/>
        <end position="25"/>
    </location>
</feature>
<dbReference type="STRING" id="425514.SAMN05443550_104247"/>
<dbReference type="AlphaFoldDB" id="A0A1H4CYQ5"/>
<organism evidence="2 3">
    <name type="scientific">Pedobacter hartonius</name>
    <dbReference type="NCBI Taxonomy" id="425514"/>
    <lineage>
        <taxon>Bacteria</taxon>
        <taxon>Pseudomonadati</taxon>
        <taxon>Bacteroidota</taxon>
        <taxon>Sphingobacteriia</taxon>
        <taxon>Sphingobacteriales</taxon>
        <taxon>Sphingobacteriaceae</taxon>
        <taxon>Pedobacter</taxon>
    </lineage>
</organism>
<protein>
    <submittedName>
        <fullName evidence="2">Uncharacterized protein</fullName>
    </submittedName>
</protein>
<keyword evidence="1" id="KW-0732">Signal</keyword>
<proteinExistence type="predicted"/>
<dbReference type="RefSeq" id="WP_090556378.1">
    <property type="nucleotide sequence ID" value="NZ_FNRA01000004.1"/>
</dbReference>
<evidence type="ECO:0000256" key="1">
    <source>
        <dbReference type="SAM" id="SignalP"/>
    </source>
</evidence>
<reference evidence="2 3" key="1">
    <citation type="submission" date="2016-10" db="EMBL/GenBank/DDBJ databases">
        <authorList>
            <person name="de Groot N.N."/>
        </authorList>
    </citation>
    <scope>NUCLEOTIDE SEQUENCE [LARGE SCALE GENOMIC DNA]</scope>
    <source>
        <strain evidence="2 3">DSM 19033</strain>
    </source>
</reference>
<name>A0A1H4CYQ5_9SPHI</name>
<sequence>MKKLFYIAGLAIIAIGGAVSTNSFAADWEGQSGTVYHCNGAGALCRTNISENVRPAGSTGAFQSPLTTIPANQFFN</sequence>
<feature type="chain" id="PRO_5011450812" evidence="1">
    <location>
        <begin position="26"/>
        <end position="76"/>
    </location>
</feature>
<accession>A0A1H4CYQ5</accession>
<evidence type="ECO:0000313" key="3">
    <source>
        <dbReference type="Proteomes" id="UP000198850"/>
    </source>
</evidence>
<keyword evidence="3" id="KW-1185">Reference proteome</keyword>
<dbReference type="Proteomes" id="UP000198850">
    <property type="component" value="Unassembled WGS sequence"/>
</dbReference>
<dbReference type="EMBL" id="FNRA01000004">
    <property type="protein sequence ID" value="SEA65349.1"/>
    <property type="molecule type" value="Genomic_DNA"/>
</dbReference>
<evidence type="ECO:0000313" key="2">
    <source>
        <dbReference type="EMBL" id="SEA65349.1"/>
    </source>
</evidence>